<dbReference type="GO" id="GO:0015662">
    <property type="term" value="F:P-type ion transporter activity"/>
    <property type="evidence" value="ECO:0007669"/>
    <property type="project" value="UniProtKB-ARBA"/>
</dbReference>
<evidence type="ECO:0000256" key="5">
    <source>
        <dbReference type="ARBA" id="ARBA00022967"/>
    </source>
</evidence>
<dbReference type="Pfam" id="PF00690">
    <property type="entry name" value="Cation_ATPase_N"/>
    <property type="match status" value="1"/>
</dbReference>
<gene>
    <name evidence="10" type="ORF">F7D14_15440</name>
</gene>
<dbReference type="SUPFAM" id="SSF81660">
    <property type="entry name" value="Metal cation-transporting ATPase, ATP-binding domain N"/>
    <property type="match status" value="1"/>
</dbReference>
<feature type="transmembrane region" description="Helical" evidence="8">
    <location>
        <begin position="630"/>
        <end position="651"/>
    </location>
</feature>
<dbReference type="SFLD" id="SFLDF00027">
    <property type="entry name" value="p-type_atpase"/>
    <property type="match status" value="1"/>
</dbReference>
<dbReference type="InterPro" id="IPR018303">
    <property type="entry name" value="ATPase_P-typ_P_site"/>
</dbReference>
<dbReference type="GO" id="GO:0005524">
    <property type="term" value="F:ATP binding"/>
    <property type="evidence" value="ECO:0007669"/>
    <property type="project" value="UniProtKB-KW"/>
</dbReference>
<sequence>MTQFPFQGLSSDEAARRLAEYGPNAPPPAKTPSVFDIALRTLKEPMFFLLAAAATLYLFVGDLGEGLFMVAGAAASITLVVIQEFRSERALQALQALAEPTAHVIRDGAELRLPARDLVPGDAILVGEGQRIPADATLRAGDALVVDESILTGESAPVTKTLAGDGVDLAFPQPGGDFTPFLYAGCMIVRGSGVACVARTGSRTAVGGLGASLAAIKGEASPLQKRTGDLVARLGAFALLFCALVTVAYGLVHGDWFEGAIAGITLAIGLLPEEFPMVLAIFLALGAYRLARRKVLVRRSSVTETLGSTSLLCVDKTGTLTQNRMAVVRLYTGGAVEPIPEAPNAEEHRLIQAALRASAANPVDPMDRAVHALAVNLEIPAGGETIESFPIKPELLAFIQSWRVEGGGLKAAKGAPEAIFRLARVDDGTHAHYASTVEEMAREGLRVLAVAETEPTREEGVDAPYRLLGLLAFEDPIRDDVPAAVAAARRAGVDVAMITGDYPATALAIARAAGIDVTRGATTGAEIADMPPEEAAARLKDSRVFARVMPTNKLALVEAFKADGHIVAMTGDGVNDGPALAAAHIGIAMGQRGSDVAREAAHIVLLDDRFASIVSGIELGRRISSNLRKALTFITAIHIPIAGLALTPILMGLPPMLLPAHVVLMELIIDPTCSLAFEAEPGEKDAMLKPPRPQSEPLFGTRDLWLGVAQGFAVFLAVLSVYVLAMSVSVPEAQARGLSFATLIVGNLSLALSDALPKGVSPFARENAFFWAIAAAALFVVGAGLYFPPLAGVLRFAPPATEDLVLAALLAIGAGGWYGMWKRLLSI</sequence>
<dbReference type="RefSeq" id="WP_016921127.1">
    <property type="nucleotide sequence ID" value="NZ_CP044331.1"/>
</dbReference>
<dbReference type="SMART" id="SM00831">
    <property type="entry name" value="Cation_ATPase_N"/>
    <property type="match status" value="1"/>
</dbReference>
<feature type="transmembrane region" description="Helical" evidence="8">
    <location>
        <begin position="45"/>
        <end position="60"/>
    </location>
</feature>
<dbReference type="InterPro" id="IPR059000">
    <property type="entry name" value="ATPase_P-type_domA"/>
</dbReference>
<keyword evidence="2 8" id="KW-0812">Transmembrane</keyword>
<dbReference type="Pfam" id="PF00702">
    <property type="entry name" value="Hydrolase"/>
    <property type="match status" value="1"/>
</dbReference>
<evidence type="ECO:0000259" key="9">
    <source>
        <dbReference type="SMART" id="SM00831"/>
    </source>
</evidence>
<evidence type="ECO:0000256" key="1">
    <source>
        <dbReference type="ARBA" id="ARBA00004141"/>
    </source>
</evidence>
<dbReference type="GO" id="GO:0016887">
    <property type="term" value="F:ATP hydrolysis activity"/>
    <property type="evidence" value="ECO:0007669"/>
    <property type="project" value="InterPro"/>
</dbReference>
<feature type="domain" description="Cation-transporting P-type ATPase N-terminal" evidence="9">
    <location>
        <begin position="3"/>
        <end position="62"/>
    </location>
</feature>
<dbReference type="Gene3D" id="3.40.1110.10">
    <property type="entry name" value="Calcium-transporting ATPase, cytoplasmic domain N"/>
    <property type="match status" value="1"/>
</dbReference>
<dbReference type="PANTHER" id="PTHR42861">
    <property type="entry name" value="CALCIUM-TRANSPORTING ATPASE"/>
    <property type="match status" value="1"/>
</dbReference>
<dbReference type="Gene3D" id="2.70.150.10">
    <property type="entry name" value="Calcium-transporting ATPase, cytoplasmic transduction domain A"/>
    <property type="match status" value="1"/>
</dbReference>
<dbReference type="PRINTS" id="PR00120">
    <property type="entry name" value="HATPASE"/>
</dbReference>
<keyword evidence="11" id="KW-1185">Reference proteome</keyword>
<dbReference type="PRINTS" id="PR00119">
    <property type="entry name" value="CATATPASE"/>
</dbReference>
<keyword evidence="3" id="KW-0547">Nucleotide-binding</keyword>
<name>A0A6B8M8K3_9HYPH</name>
<dbReference type="EMBL" id="CP044331">
    <property type="protein sequence ID" value="QGM98735.1"/>
    <property type="molecule type" value="Genomic_DNA"/>
</dbReference>
<keyword evidence="5" id="KW-1278">Translocase</keyword>
<dbReference type="PROSITE" id="PS00154">
    <property type="entry name" value="ATPASE_E1_E2"/>
    <property type="match status" value="1"/>
</dbReference>
<dbReference type="InterPro" id="IPR004014">
    <property type="entry name" value="ATPase_P-typ_cation-transptr_N"/>
</dbReference>
<feature type="transmembrane region" description="Helical" evidence="8">
    <location>
        <begin position="230"/>
        <end position="252"/>
    </location>
</feature>
<dbReference type="SFLD" id="SFLDS00003">
    <property type="entry name" value="Haloacid_Dehalogenase"/>
    <property type="match status" value="1"/>
</dbReference>
<keyword evidence="4" id="KW-0067">ATP-binding</keyword>
<dbReference type="InterPro" id="IPR023298">
    <property type="entry name" value="ATPase_P-typ_TM_dom_sf"/>
</dbReference>
<feature type="transmembrane region" description="Helical" evidence="8">
    <location>
        <begin position="768"/>
        <end position="792"/>
    </location>
</feature>
<dbReference type="AlphaFoldDB" id="A0A6B8M8K3"/>
<dbReference type="SUPFAM" id="SSF81665">
    <property type="entry name" value="Calcium ATPase, transmembrane domain M"/>
    <property type="match status" value="1"/>
</dbReference>
<keyword evidence="6 8" id="KW-1133">Transmembrane helix</keyword>
<evidence type="ECO:0000313" key="10">
    <source>
        <dbReference type="EMBL" id="QGM98735.1"/>
    </source>
</evidence>
<evidence type="ECO:0000256" key="4">
    <source>
        <dbReference type="ARBA" id="ARBA00022840"/>
    </source>
</evidence>
<dbReference type="InterPro" id="IPR001757">
    <property type="entry name" value="P_typ_ATPase"/>
</dbReference>
<feature type="transmembrane region" description="Helical" evidence="8">
    <location>
        <begin position="264"/>
        <end position="291"/>
    </location>
</feature>
<dbReference type="InterPro" id="IPR036412">
    <property type="entry name" value="HAD-like_sf"/>
</dbReference>
<accession>A0A6B8M8K3</accession>
<dbReference type="SUPFAM" id="SSF56784">
    <property type="entry name" value="HAD-like"/>
    <property type="match status" value="1"/>
</dbReference>
<dbReference type="InterPro" id="IPR023299">
    <property type="entry name" value="ATPase_P-typ_cyto_dom_N"/>
</dbReference>
<evidence type="ECO:0000256" key="2">
    <source>
        <dbReference type="ARBA" id="ARBA00022692"/>
    </source>
</evidence>
<dbReference type="Proteomes" id="UP000422569">
    <property type="component" value="Chromosome"/>
</dbReference>
<dbReference type="NCBIfam" id="TIGR01494">
    <property type="entry name" value="ATPase_P-type"/>
    <property type="match status" value="2"/>
</dbReference>
<dbReference type="Gene3D" id="1.20.1110.10">
    <property type="entry name" value="Calcium-transporting ATPase, transmembrane domain"/>
    <property type="match status" value="1"/>
</dbReference>
<evidence type="ECO:0000256" key="7">
    <source>
        <dbReference type="ARBA" id="ARBA00023136"/>
    </source>
</evidence>
<dbReference type="Pfam" id="PF00122">
    <property type="entry name" value="E1-E2_ATPase"/>
    <property type="match status" value="1"/>
</dbReference>
<dbReference type="InterPro" id="IPR008250">
    <property type="entry name" value="ATPase_P-typ_transduc_dom_A_sf"/>
</dbReference>
<organism evidence="10 11">
    <name type="scientific">Methylocystis parvus</name>
    <dbReference type="NCBI Taxonomy" id="134"/>
    <lineage>
        <taxon>Bacteria</taxon>
        <taxon>Pseudomonadati</taxon>
        <taxon>Pseudomonadota</taxon>
        <taxon>Alphaproteobacteria</taxon>
        <taxon>Hyphomicrobiales</taxon>
        <taxon>Methylocystaceae</taxon>
        <taxon>Methylocystis</taxon>
    </lineage>
</organism>
<dbReference type="InterPro" id="IPR006068">
    <property type="entry name" value="ATPase_P-typ_cation-transptr_C"/>
</dbReference>
<feature type="transmembrane region" description="Helical" evidence="8">
    <location>
        <begin position="804"/>
        <end position="821"/>
    </location>
</feature>
<protein>
    <submittedName>
        <fullName evidence="10">Cation-translocating P-type ATPase</fullName>
    </submittedName>
</protein>
<dbReference type="SUPFAM" id="SSF81653">
    <property type="entry name" value="Calcium ATPase, transduction domain A"/>
    <property type="match status" value="1"/>
</dbReference>
<reference evidence="10 11" key="1">
    <citation type="submission" date="2019-09" db="EMBL/GenBank/DDBJ databases">
        <title>Isolation and complete genome sequencing of Methylocystis species.</title>
        <authorList>
            <person name="Rumah B.L."/>
            <person name="Stead C.E."/>
            <person name="Stevens B.C."/>
            <person name="Minton N.P."/>
            <person name="Grosse-Honebrink A."/>
            <person name="Zhang Y."/>
        </authorList>
    </citation>
    <scope>NUCLEOTIDE SEQUENCE [LARGE SCALE GENOMIC DNA]</scope>
    <source>
        <strain evidence="10 11">BRCS2</strain>
    </source>
</reference>
<dbReference type="KEGG" id="mpar:F7D14_15440"/>
<evidence type="ECO:0000256" key="3">
    <source>
        <dbReference type="ARBA" id="ARBA00022741"/>
    </source>
</evidence>
<dbReference type="InterPro" id="IPR044492">
    <property type="entry name" value="P_typ_ATPase_HD_dom"/>
</dbReference>
<evidence type="ECO:0000313" key="11">
    <source>
        <dbReference type="Proteomes" id="UP000422569"/>
    </source>
</evidence>
<evidence type="ECO:0000256" key="8">
    <source>
        <dbReference type="SAM" id="Phobius"/>
    </source>
</evidence>
<dbReference type="InterPro" id="IPR023214">
    <property type="entry name" value="HAD_sf"/>
</dbReference>
<dbReference type="SFLD" id="SFLDG00002">
    <property type="entry name" value="C1.7:_P-type_atpase_like"/>
    <property type="match status" value="1"/>
</dbReference>
<dbReference type="GO" id="GO:0016020">
    <property type="term" value="C:membrane"/>
    <property type="evidence" value="ECO:0007669"/>
    <property type="project" value="UniProtKB-SubCell"/>
</dbReference>
<comment type="subcellular location">
    <subcellularLocation>
        <location evidence="1">Membrane</location>
        <topology evidence="1">Multi-pass membrane protein</topology>
    </subcellularLocation>
</comment>
<proteinExistence type="predicted"/>
<dbReference type="Gene3D" id="3.40.50.1000">
    <property type="entry name" value="HAD superfamily/HAD-like"/>
    <property type="match status" value="1"/>
</dbReference>
<feature type="transmembrane region" description="Helical" evidence="8">
    <location>
        <begin position="704"/>
        <end position="725"/>
    </location>
</feature>
<dbReference type="Pfam" id="PF00689">
    <property type="entry name" value="Cation_ATPase_C"/>
    <property type="match status" value="1"/>
</dbReference>
<keyword evidence="7 8" id="KW-0472">Membrane</keyword>
<evidence type="ECO:0000256" key="6">
    <source>
        <dbReference type="ARBA" id="ARBA00022989"/>
    </source>
</evidence>